<protein>
    <submittedName>
        <fullName evidence="2">Uncharacterized protein</fullName>
    </submittedName>
</protein>
<name>A0ABQ9IPC0_9NEOP</name>
<evidence type="ECO:0000256" key="1">
    <source>
        <dbReference type="SAM" id="MobiDB-lite"/>
    </source>
</evidence>
<sequence length="565" mass="62543">MLLVGGFSRPCILELLHTHLASPSSALKTSMLRPAHISLVSHSNTRLTSRHSISARGKPTTKNNICEIAVKRVGIVSPRHRVLLLVCLWWYLGEANQVQGPFPESRAANQRMGTPTPVGLDRKLKEERMRTEWLLTAGSSEPMRVERGYPEKTHGLVASSGIIPTCENPGATPPGIEPDSPRLRRSGALAPVRREEGGEGGLVYPGNNYASADSLSVINERPWGRGGGQVSDSLVEGNREFWRTHALPRRGGYGGGARDYSAAARRSHATLACLSGIEHLLLIPTPQPLIPRQSSSPGPRQREKSCRGHADRSKLISPAMYPRWMTCYDGSQMLPPGLPGGEKIIDCLPFLLHPLPTSHTPRSPFTFSYFLAGRRQARFSDFSAELGDLNTEEFPVSVFAELISVPRHYVTRFLMSSAHFEKKISANVRGMITVYKRSGKLRKLRRNAVPQGNIAGERREAERKKGILLKIYFEDIPPPHADKALTKGRAPRSTKHFLPGGISQWIDSRSVKSEWSEDNIEVLRSHDCETRRVWSRAGMKGVGRREIPEKTRRPAASSGKMASLT</sequence>
<evidence type="ECO:0000313" key="2">
    <source>
        <dbReference type="EMBL" id="KAJ8898528.1"/>
    </source>
</evidence>
<reference evidence="2 3" key="1">
    <citation type="submission" date="2023-02" db="EMBL/GenBank/DDBJ databases">
        <title>LHISI_Scaffold_Assembly.</title>
        <authorList>
            <person name="Stuart O.P."/>
            <person name="Cleave R."/>
            <person name="Magrath M.J.L."/>
            <person name="Mikheyev A.S."/>
        </authorList>
    </citation>
    <scope>NUCLEOTIDE SEQUENCE [LARGE SCALE GENOMIC DNA]</scope>
    <source>
        <strain evidence="2">Daus_M_001</strain>
        <tissue evidence="2">Leg muscle</tissue>
    </source>
</reference>
<feature type="compositionally biased region" description="Basic and acidic residues" evidence="1">
    <location>
        <begin position="543"/>
        <end position="552"/>
    </location>
</feature>
<keyword evidence="3" id="KW-1185">Reference proteome</keyword>
<gene>
    <name evidence="2" type="ORF">PR048_003888</name>
</gene>
<evidence type="ECO:0000313" key="3">
    <source>
        <dbReference type="Proteomes" id="UP001159363"/>
    </source>
</evidence>
<feature type="compositionally biased region" description="Basic and acidic residues" evidence="1">
    <location>
        <begin position="300"/>
        <end position="310"/>
    </location>
</feature>
<feature type="region of interest" description="Disordered" evidence="1">
    <location>
        <begin position="287"/>
        <end position="310"/>
    </location>
</feature>
<proteinExistence type="predicted"/>
<organism evidence="2 3">
    <name type="scientific">Dryococelus australis</name>
    <dbReference type="NCBI Taxonomy" id="614101"/>
    <lineage>
        <taxon>Eukaryota</taxon>
        <taxon>Metazoa</taxon>
        <taxon>Ecdysozoa</taxon>
        <taxon>Arthropoda</taxon>
        <taxon>Hexapoda</taxon>
        <taxon>Insecta</taxon>
        <taxon>Pterygota</taxon>
        <taxon>Neoptera</taxon>
        <taxon>Polyneoptera</taxon>
        <taxon>Phasmatodea</taxon>
        <taxon>Verophasmatodea</taxon>
        <taxon>Anareolatae</taxon>
        <taxon>Phasmatidae</taxon>
        <taxon>Eurycanthinae</taxon>
        <taxon>Dryococelus</taxon>
    </lineage>
</organism>
<dbReference type="Proteomes" id="UP001159363">
    <property type="component" value="Chromosome 1"/>
</dbReference>
<dbReference type="EMBL" id="JARBHB010000001">
    <property type="protein sequence ID" value="KAJ8898528.1"/>
    <property type="molecule type" value="Genomic_DNA"/>
</dbReference>
<feature type="region of interest" description="Disordered" evidence="1">
    <location>
        <begin position="541"/>
        <end position="565"/>
    </location>
</feature>
<comment type="caution">
    <text evidence="2">The sequence shown here is derived from an EMBL/GenBank/DDBJ whole genome shotgun (WGS) entry which is preliminary data.</text>
</comment>
<accession>A0ABQ9IPC0</accession>